<evidence type="ECO:0000256" key="5">
    <source>
        <dbReference type="ARBA" id="ARBA00022898"/>
    </source>
</evidence>
<reference evidence="7" key="1">
    <citation type="submission" date="2019-11" db="EMBL/GenBank/DDBJ databases">
        <title>Microbial mats filling the niche in hypersaline microbial mats.</title>
        <authorList>
            <person name="Wong H.L."/>
            <person name="Macleod F.I."/>
            <person name="White R.A. III"/>
            <person name="Burns B.P."/>
        </authorList>
    </citation>
    <scope>NUCLEOTIDE SEQUENCE</scope>
    <source>
        <strain evidence="7">Rbin_158</strain>
    </source>
</reference>
<evidence type="ECO:0000256" key="1">
    <source>
        <dbReference type="ARBA" id="ARBA00001933"/>
    </source>
</evidence>
<dbReference type="InterPro" id="IPR005861">
    <property type="entry name" value="HisP_aminotrans"/>
</dbReference>
<dbReference type="GO" id="GO:0030170">
    <property type="term" value="F:pyridoxal phosphate binding"/>
    <property type="evidence" value="ECO:0007669"/>
    <property type="project" value="InterPro"/>
</dbReference>
<dbReference type="AlphaFoldDB" id="A0A9D5Q7H6"/>
<comment type="cofactor">
    <cofactor evidence="1">
        <name>pyridoxal 5'-phosphate</name>
        <dbReference type="ChEBI" id="CHEBI:597326"/>
    </cofactor>
</comment>
<dbReference type="InterPro" id="IPR015421">
    <property type="entry name" value="PyrdxlP-dep_Trfase_major"/>
</dbReference>
<dbReference type="NCBIfam" id="TIGR01141">
    <property type="entry name" value="hisC"/>
    <property type="match status" value="1"/>
</dbReference>
<keyword evidence="3 7" id="KW-0032">Aminotransferase</keyword>
<evidence type="ECO:0000313" key="8">
    <source>
        <dbReference type="Proteomes" id="UP000649604"/>
    </source>
</evidence>
<evidence type="ECO:0000259" key="6">
    <source>
        <dbReference type="Pfam" id="PF00155"/>
    </source>
</evidence>
<gene>
    <name evidence="7" type="ORF">GF339_20085</name>
</gene>
<dbReference type="InterPro" id="IPR004839">
    <property type="entry name" value="Aminotransferase_I/II_large"/>
</dbReference>
<organism evidence="7 8">
    <name type="scientific">candidate division KSB3 bacterium</name>
    <dbReference type="NCBI Taxonomy" id="2044937"/>
    <lineage>
        <taxon>Bacteria</taxon>
        <taxon>candidate division KSB3</taxon>
    </lineage>
</organism>
<dbReference type="Gene3D" id="3.40.640.10">
    <property type="entry name" value="Type I PLP-dependent aspartate aminotransferase-like (Major domain)"/>
    <property type="match status" value="1"/>
</dbReference>
<keyword evidence="5" id="KW-0663">Pyridoxal phosphate</keyword>
<dbReference type="PANTHER" id="PTHR43643">
    <property type="entry name" value="HISTIDINOL-PHOSPHATE AMINOTRANSFERASE 2"/>
    <property type="match status" value="1"/>
</dbReference>
<keyword evidence="4 7" id="KW-0808">Transferase</keyword>
<sequence>MDIRDLVPEHILQITPYQPGKPVEELQREFGITECIKLASNENPLGPSPKAVEAMQAAIHHANFYPDGGCYYLKEALAKKHGVSPAQIFTGSGSDEVIELMMRTILTPADEVVISQYSFIVYKLASQGIGLKAHYIAPKADYSHDLDAMAAAITDKTKMIFVDNPTNPLGTMVNQDAFDRFMRQVPERVLVVSDEAYDDYVEAPDFPDSLHYLQEGRRILILKTFSKIYGLGGLRLGYGLASEEIIDAANRVRPPFNVNAIAQAAGLAALTDTEHLHKSRTSNAAGKVYLYKAFDELGISYIPTQGNFICVDLQREAGPIYQSLLRSGVIVRPIKGYGLPNHLRITIGTEAQNRRLI</sequence>
<protein>
    <submittedName>
        <fullName evidence="7">Histidinol-phosphate transaminase</fullName>
        <ecNumber evidence="7">2.6.1.9</ecNumber>
    </submittedName>
</protein>
<accession>A0A9D5Q7H6</accession>
<comment type="subunit">
    <text evidence="2">Homodimer.</text>
</comment>
<evidence type="ECO:0000256" key="2">
    <source>
        <dbReference type="ARBA" id="ARBA00011738"/>
    </source>
</evidence>
<dbReference type="InterPro" id="IPR050106">
    <property type="entry name" value="HistidinolP_aminotransfase"/>
</dbReference>
<evidence type="ECO:0000256" key="3">
    <source>
        <dbReference type="ARBA" id="ARBA00022576"/>
    </source>
</evidence>
<dbReference type="SUPFAM" id="SSF53383">
    <property type="entry name" value="PLP-dependent transferases"/>
    <property type="match status" value="1"/>
</dbReference>
<dbReference type="PANTHER" id="PTHR43643:SF3">
    <property type="entry name" value="HISTIDINOL-PHOSPHATE AMINOTRANSFERASE"/>
    <property type="match status" value="1"/>
</dbReference>
<dbReference type="Pfam" id="PF00155">
    <property type="entry name" value="Aminotran_1_2"/>
    <property type="match status" value="1"/>
</dbReference>
<dbReference type="InterPro" id="IPR015422">
    <property type="entry name" value="PyrdxlP-dep_Trfase_small"/>
</dbReference>
<dbReference type="GO" id="GO:0000105">
    <property type="term" value="P:L-histidine biosynthetic process"/>
    <property type="evidence" value="ECO:0007669"/>
    <property type="project" value="InterPro"/>
</dbReference>
<evidence type="ECO:0000256" key="4">
    <source>
        <dbReference type="ARBA" id="ARBA00022679"/>
    </source>
</evidence>
<evidence type="ECO:0000313" key="7">
    <source>
        <dbReference type="EMBL" id="MBD3326895.1"/>
    </source>
</evidence>
<feature type="non-terminal residue" evidence="7">
    <location>
        <position position="357"/>
    </location>
</feature>
<feature type="domain" description="Aminotransferase class I/classII large" evidence="6">
    <location>
        <begin position="34"/>
        <end position="357"/>
    </location>
</feature>
<dbReference type="Proteomes" id="UP000649604">
    <property type="component" value="Unassembled WGS sequence"/>
</dbReference>
<proteinExistence type="inferred from homology"/>
<dbReference type="EC" id="2.6.1.9" evidence="7"/>
<dbReference type="Gene3D" id="3.90.1150.10">
    <property type="entry name" value="Aspartate Aminotransferase, domain 1"/>
    <property type="match status" value="1"/>
</dbReference>
<dbReference type="CDD" id="cd00609">
    <property type="entry name" value="AAT_like"/>
    <property type="match status" value="1"/>
</dbReference>
<comment type="caution">
    <text evidence="7">The sequence shown here is derived from an EMBL/GenBank/DDBJ whole genome shotgun (WGS) entry which is preliminary data.</text>
</comment>
<dbReference type="InterPro" id="IPR015424">
    <property type="entry name" value="PyrdxlP-dep_Trfase"/>
</dbReference>
<name>A0A9D5Q7H6_9BACT</name>
<dbReference type="GO" id="GO:0004400">
    <property type="term" value="F:histidinol-phosphate transaminase activity"/>
    <property type="evidence" value="ECO:0007669"/>
    <property type="project" value="UniProtKB-EC"/>
</dbReference>
<dbReference type="EMBL" id="WJJP01000654">
    <property type="protein sequence ID" value="MBD3326895.1"/>
    <property type="molecule type" value="Genomic_DNA"/>
</dbReference>
<dbReference type="HAMAP" id="MF_01023">
    <property type="entry name" value="HisC_aminotrans_2"/>
    <property type="match status" value="1"/>
</dbReference>